<dbReference type="RefSeq" id="WP_124541061.1">
    <property type="nucleotide sequence ID" value="NZ_QUSW01000003.1"/>
</dbReference>
<dbReference type="AlphaFoldDB" id="A0A3N7HTC0"/>
<dbReference type="OrthoDB" id="9802752at2"/>
<name>A0A3N7HTC0_9BURK</name>
<dbReference type="EMBL" id="QUSW01000003">
    <property type="protein sequence ID" value="RQP24526.1"/>
    <property type="molecule type" value="Genomic_DNA"/>
</dbReference>
<dbReference type="PANTHER" id="PTHR35810">
    <property type="entry name" value="CYTOPLASMIC PROTEIN-RELATED"/>
    <property type="match status" value="1"/>
</dbReference>
<reference evidence="1 2" key="1">
    <citation type="submission" date="2018-08" db="EMBL/GenBank/DDBJ databases">
        <authorList>
            <person name="Khan S.A."/>
            <person name="Jeon C.O."/>
            <person name="Chun B.H."/>
            <person name="Jeong S.E."/>
        </authorList>
    </citation>
    <scope>NUCLEOTIDE SEQUENCE [LARGE SCALE GENOMIC DNA]</scope>
    <source>
        <strain evidence="1 2">S-16</strain>
    </source>
</reference>
<dbReference type="PANTHER" id="PTHR35810:SF1">
    <property type="entry name" value="CYTOPLASMIC PROTEIN"/>
    <property type="match status" value="1"/>
</dbReference>
<sequence length="90" mass="10236">MSQADMAVLFGTTTQNITIRIKTLYAAGVLDPNDTRRRILQSCMEGRREVRRHVYIYNLQVIVAIGRGIRGRLGEVFRRCCHDVNDGADL</sequence>
<organism evidence="1 2">
    <name type="scientific">Piscinibacter terrae</name>
    <dbReference type="NCBI Taxonomy" id="2496871"/>
    <lineage>
        <taxon>Bacteria</taxon>
        <taxon>Pseudomonadati</taxon>
        <taxon>Pseudomonadota</taxon>
        <taxon>Betaproteobacteria</taxon>
        <taxon>Burkholderiales</taxon>
        <taxon>Sphaerotilaceae</taxon>
        <taxon>Piscinibacter</taxon>
    </lineage>
</organism>
<comment type="caution">
    <text evidence="1">The sequence shown here is derived from an EMBL/GenBank/DDBJ whole genome shotgun (WGS) entry which is preliminary data.</text>
</comment>
<gene>
    <name evidence="1" type="ORF">DZC73_14675</name>
</gene>
<keyword evidence="2" id="KW-1185">Reference proteome</keyword>
<reference evidence="1 2" key="2">
    <citation type="submission" date="2018-12" db="EMBL/GenBank/DDBJ databases">
        <title>Rhizobacter gummiphilus sp. nov., a rubber-degrading bacterium isolated from the soil of a botanical garden in Japan.</title>
        <authorList>
            <person name="Shunsuke S.S."/>
        </authorList>
    </citation>
    <scope>NUCLEOTIDE SEQUENCE [LARGE SCALE GENOMIC DNA]</scope>
    <source>
        <strain evidence="1 2">S-16</strain>
    </source>
</reference>
<protein>
    <submittedName>
        <fullName evidence="1">Uncharacterized protein</fullName>
    </submittedName>
</protein>
<accession>A0A3N7HTC0</accession>
<dbReference type="Proteomes" id="UP000267464">
    <property type="component" value="Unassembled WGS sequence"/>
</dbReference>
<proteinExistence type="predicted"/>
<evidence type="ECO:0000313" key="2">
    <source>
        <dbReference type="Proteomes" id="UP000267464"/>
    </source>
</evidence>
<evidence type="ECO:0000313" key="1">
    <source>
        <dbReference type="EMBL" id="RQP24526.1"/>
    </source>
</evidence>